<dbReference type="Pfam" id="PF00583">
    <property type="entry name" value="Acetyltransf_1"/>
    <property type="match status" value="1"/>
</dbReference>
<dbReference type="Proteomes" id="UP000266441">
    <property type="component" value="Unassembled WGS sequence"/>
</dbReference>
<dbReference type="InterPro" id="IPR016181">
    <property type="entry name" value="Acyl_CoA_acyltransferase"/>
</dbReference>
<dbReference type="SUPFAM" id="SSF55729">
    <property type="entry name" value="Acyl-CoA N-acyltransferases (Nat)"/>
    <property type="match status" value="1"/>
</dbReference>
<dbReference type="GO" id="GO:0016747">
    <property type="term" value="F:acyltransferase activity, transferring groups other than amino-acyl groups"/>
    <property type="evidence" value="ECO:0007669"/>
    <property type="project" value="InterPro"/>
</dbReference>
<proteinExistence type="predicted"/>
<dbReference type="EMBL" id="QWET01000013">
    <property type="protein sequence ID" value="RIH64173.1"/>
    <property type="molecule type" value="Genomic_DNA"/>
</dbReference>
<name>A0A399CYD8_9BACT</name>
<evidence type="ECO:0000313" key="3">
    <source>
        <dbReference type="Proteomes" id="UP000266441"/>
    </source>
</evidence>
<comment type="caution">
    <text evidence="2">The sequence shown here is derived from an EMBL/GenBank/DDBJ whole genome shotgun (WGS) entry which is preliminary data.</text>
</comment>
<gene>
    <name evidence="2" type="ORF">D1164_16595</name>
</gene>
<evidence type="ECO:0000259" key="1">
    <source>
        <dbReference type="PROSITE" id="PS51186"/>
    </source>
</evidence>
<feature type="domain" description="N-acetyltransferase" evidence="1">
    <location>
        <begin position="6"/>
        <end position="160"/>
    </location>
</feature>
<dbReference type="AlphaFoldDB" id="A0A399CYD8"/>
<dbReference type="RefSeq" id="WP_119351005.1">
    <property type="nucleotide sequence ID" value="NZ_QWET01000013.1"/>
</dbReference>
<dbReference type="InterPro" id="IPR000182">
    <property type="entry name" value="GNAT_dom"/>
</dbReference>
<dbReference type="CDD" id="cd04301">
    <property type="entry name" value="NAT_SF"/>
    <property type="match status" value="1"/>
</dbReference>
<keyword evidence="3" id="KW-1185">Reference proteome</keyword>
<evidence type="ECO:0000313" key="2">
    <source>
        <dbReference type="EMBL" id="RIH64173.1"/>
    </source>
</evidence>
<protein>
    <submittedName>
        <fullName evidence="2">N-acetyltransferase</fullName>
    </submittedName>
</protein>
<keyword evidence="2" id="KW-0808">Transferase</keyword>
<reference evidence="2 3" key="1">
    <citation type="journal article" date="2015" name="Int. J. Syst. Evol. Microbiol.">
        <title>Mariniphaga sediminis sp. nov., isolated from coastal sediment.</title>
        <authorList>
            <person name="Wang F.Q."/>
            <person name="Shen Q.Y."/>
            <person name="Chen G.J."/>
            <person name="Du Z.J."/>
        </authorList>
    </citation>
    <scope>NUCLEOTIDE SEQUENCE [LARGE SCALE GENOMIC DNA]</scope>
    <source>
        <strain evidence="2 3">SY21</strain>
    </source>
</reference>
<dbReference type="OrthoDB" id="9797178at2"/>
<dbReference type="PROSITE" id="PS51186">
    <property type="entry name" value="GNAT"/>
    <property type="match status" value="1"/>
</dbReference>
<organism evidence="2 3">
    <name type="scientific">Mariniphaga sediminis</name>
    <dbReference type="NCBI Taxonomy" id="1628158"/>
    <lineage>
        <taxon>Bacteria</taxon>
        <taxon>Pseudomonadati</taxon>
        <taxon>Bacteroidota</taxon>
        <taxon>Bacteroidia</taxon>
        <taxon>Marinilabiliales</taxon>
        <taxon>Prolixibacteraceae</taxon>
        <taxon>Mariniphaga</taxon>
    </lineage>
</organism>
<sequence length="185" mass="20981">MPKINIQIRETNSKDFNDIMVVEEQAFGYVKEAKLTADLLRDQTAEPVLSLLAFHDKKPIGHILFTRVYINEMNTTQPFFHILAPLAVIPEYQKQGVGGLLINEGLKRLKEMGSEMVFVLGHMDYYPKFGFIPDAKKLGFSAPYPIPAEYANAWMVQSLNPEGFVIGKGNVICAVELNKPEHWRE</sequence>
<accession>A0A399CYD8</accession>
<dbReference type="Gene3D" id="3.40.630.30">
    <property type="match status" value="1"/>
</dbReference>